<dbReference type="InterPro" id="IPR036388">
    <property type="entry name" value="WH-like_DNA-bd_sf"/>
</dbReference>
<name>A0A016UNQ9_9BILA</name>
<dbReference type="InterPro" id="IPR009057">
    <property type="entry name" value="Homeodomain-like_sf"/>
</dbReference>
<dbReference type="Gene3D" id="1.10.10.10">
    <property type="entry name" value="Winged helix-like DNA-binding domain superfamily/Winged helix DNA-binding domain"/>
    <property type="match status" value="1"/>
</dbReference>
<gene>
    <name evidence="3" type="primary">Acey_s0032.g2522</name>
    <name evidence="3" type="ORF">Y032_0032g2522</name>
</gene>
<evidence type="ECO:0000256" key="1">
    <source>
        <dbReference type="ARBA" id="ARBA00004123"/>
    </source>
</evidence>
<dbReference type="GO" id="GO:0005634">
    <property type="term" value="C:nucleus"/>
    <property type="evidence" value="ECO:0007669"/>
    <property type="project" value="UniProtKB-SubCell"/>
</dbReference>
<accession>A0A016UNQ9</accession>
<evidence type="ECO:0008006" key="5">
    <source>
        <dbReference type="Google" id="ProtNLM"/>
    </source>
</evidence>
<organism evidence="3 4">
    <name type="scientific">Ancylostoma ceylanicum</name>
    <dbReference type="NCBI Taxonomy" id="53326"/>
    <lineage>
        <taxon>Eukaryota</taxon>
        <taxon>Metazoa</taxon>
        <taxon>Ecdysozoa</taxon>
        <taxon>Nematoda</taxon>
        <taxon>Chromadorea</taxon>
        <taxon>Rhabditida</taxon>
        <taxon>Rhabditina</taxon>
        <taxon>Rhabditomorpha</taxon>
        <taxon>Strongyloidea</taxon>
        <taxon>Ancylostomatidae</taxon>
        <taxon>Ancylostomatinae</taxon>
        <taxon>Ancylostoma</taxon>
    </lineage>
</organism>
<keyword evidence="4" id="KW-1185">Reference proteome</keyword>
<evidence type="ECO:0000256" key="2">
    <source>
        <dbReference type="SAM" id="MobiDB-lite"/>
    </source>
</evidence>
<dbReference type="SUPFAM" id="SSF46689">
    <property type="entry name" value="Homeodomain-like"/>
    <property type="match status" value="1"/>
</dbReference>
<dbReference type="AlphaFoldDB" id="A0A016UNQ9"/>
<dbReference type="Pfam" id="PF13384">
    <property type="entry name" value="HTH_23"/>
    <property type="match status" value="1"/>
</dbReference>
<evidence type="ECO:0000313" key="4">
    <source>
        <dbReference type="Proteomes" id="UP000024635"/>
    </source>
</evidence>
<feature type="region of interest" description="Disordered" evidence="2">
    <location>
        <begin position="42"/>
        <end position="93"/>
    </location>
</feature>
<reference evidence="4" key="1">
    <citation type="journal article" date="2015" name="Nat. Genet.">
        <title>The genome and transcriptome of the zoonotic hookworm Ancylostoma ceylanicum identify infection-specific gene families.</title>
        <authorList>
            <person name="Schwarz E.M."/>
            <person name="Hu Y."/>
            <person name="Antoshechkin I."/>
            <person name="Miller M.M."/>
            <person name="Sternberg P.W."/>
            <person name="Aroian R.V."/>
        </authorList>
    </citation>
    <scope>NUCLEOTIDE SEQUENCE</scope>
    <source>
        <strain evidence="4">HY135</strain>
    </source>
</reference>
<protein>
    <recommendedName>
        <fullName evidence="5">Transposase IS30-like HTH domain-containing protein</fullName>
    </recommendedName>
</protein>
<comment type="caution">
    <text evidence="3">The sequence shown here is derived from an EMBL/GenBank/DDBJ whole genome shotgun (WGS) entry which is preliminary data.</text>
</comment>
<sequence>MRSREDLGSAIIRMAESGNGVMEISRLLNIPHSTVSKALKRFRGRRTKEDRSGRGRSRTANTTGNQKKVLGRLERNPRTKKNSTRKMAKAIGI</sequence>
<comment type="subcellular location">
    <subcellularLocation>
        <location evidence="1">Nucleus</location>
    </subcellularLocation>
</comment>
<dbReference type="EMBL" id="JARK01001368">
    <property type="protein sequence ID" value="EYC16835.1"/>
    <property type="molecule type" value="Genomic_DNA"/>
</dbReference>
<evidence type="ECO:0000313" key="3">
    <source>
        <dbReference type="EMBL" id="EYC16835.1"/>
    </source>
</evidence>
<proteinExistence type="predicted"/>
<dbReference type="Proteomes" id="UP000024635">
    <property type="component" value="Unassembled WGS sequence"/>
</dbReference>
<dbReference type="OrthoDB" id="5820972at2759"/>
<feature type="compositionally biased region" description="Basic residues" evidence="2">
    <location>
        <begin position="78"/>
        <end position="93"/>
    </location>
</feature>